<evidence type="ECO:0000313" key="6">
    <source>
        <dbReference type="Proteomes" id="UP001431783"/>
    </source>
</evidence>
<accession>A0AAW1UYB8</accession>
<dbReference type="Gene3D" id="1.25.40.10">
    <property type="entry name" value="Tetratricopeptide repeat domain"/>
    <property type="match status" value="1"/>
</dbReference>
<dbReference type="GO" id="GO:0005096">
    <property type="term" value="F:GTPase activator activity"/>
    <property type="evidence" value="ECO:0007669"/>
    <property type="project" value="TreeGrafter"/>
</dbReference>
<name>A0AAW1UYB8_9CUCU</name>
<dbReference type="Proteomes" id="UP001431783">
    <property type="component" value="Unassembled WGS sequence"/>
</dbReference>
<dbReference type="InterPro" id="IPR019734">
    <property type="entry name" value="TPR_rpt"/>
</dbReference>
<evidence type="ECO:0000259" key="4">
    <source>
        <dbReference type="PROSITE" id="PS50196"/>
    </source>
</evidence>
<dbReference type="SMART" id="SM00028">
    <property type="entry name" value="TPR"/>
    <property type="match status" value="1"/>
</dbReference>
<dbReference type="GO" id="GO:0005643">
    <property type="term" value="C:nuclear pore"/>
    <property type="evidence" value="ECO:0007669"/>
    <property type="project" value="TreeGrafter"/>
</dbReference>
<dbReference type="GO" id="GO:0005737">
    <property type="term" value="C:cytoplasm"/>
    <property type="evidence" value="ECO:0007669"/>
    <property type="project" value="TreeGrafter"/>
</dbReference>
<gene>
    <name evidence="5" type="ORF">WA026_013702</name>
</gene>
<feature type="region of interest" description="Disordered" evidence="3">
    <location>
        <begin position="821"/>
        <end position="846"/>
    </location>
</feature>
<dbReference type="PANTHER" id="PTHR23138:SF87">
    <property type="entry name" value="E3 SUMO-PROTEIN LIGASE RANBP2"/>
    <property type="match status" value="1"/>
</dbReference>
<dbReference type="SUPFAM" id="SSF50729">
    <property type="entry name" value="PH domain-like"/>
    <property type="match status" value="2"/>
</dbReference>
<feature type="domain" description="RanBD1" evidence="4">
    <location>
        <begin position="1234"/>
        <end position="1330"/>
    </location>
</feature>
<proteinExistence type="predicted"/>
<dbReference type="SMART" id="SM00160">
    <property type="entry name" value="RanBD"/>
    <property type="match status" value="1"/>
</dbReference>
<dbReference type="InterPro" id="IPR011993">
    <property type="entry name" value="PH-like_dom_sf"/>
</dbReference>
<dbReference type="SUPFAM" id="SSF48452">
    <property type="entry name" value="TPR-like"/>
    <property type="match status" value="1"/>
</dbReference>
<dbReference type="PROSITE" id="PS50005">
    <property type="entry name" value="TPR"/>
    <property type="match status" value="1"/>
</dbReference>
<protein>
    <recommendedName>
        <fullName evidence="4">RanBD1 domain-containing protein</fullName>
    </recommendedName>
</protein>
<keyword evidence="6" id="KW-1185">Reference proteome</keyword>
<evidence type="ECO:0000256" key="1">
    <source>
        <dbReference type="ARBA" id="ARBA00022553"/>
    </source>
</evidence>
<dbReference type="PROSITE" id="PS50196">
    <property type="entry name" value="RANBD1"/>
    <property type="match status" value="2"/>
</dbReference>
<evidence type="ECO:0000256" key="3">
    <source>
        <dbReference type="SAM" id="MobiDB-lite"/>
    </source>
</evidence>
<dbReference type="Pfam" id="PF00638">
    <property type="entry name" value="Ran_BP1"/>
    <property type="match status" value="2"/>
</dbReference>
<feature type="domain" description="RanBD1" evidence="4">
    <location>
        <begin position="1444"/>
        <end position="1488"/>
    </location>
</feature>
<reference evidence="5 6" key="1">
    <citation type="submission" date="2023-03" db="EMBL/GenBank/DDBJ databases">
        <title>Genome insight into feeding habits of ladybird beetles.</title>
        <authorList>
            <person name="Li H.-S."/>
            <person name="Huang Y.-H."/>
            <person name="Pang H."/>
        </authorList>
    </citation>
    <scope>NUCLEOTIDE SEQUENCE [LARGE SCALE GENOMIC DNA]</scope>
    <source>
        <strain evidence="5">SYSU_2023b</strain>
        <tissue evidence="5">Whole body</tissue>
    </source>
</reference>
<dbReference type="InterPro" id="IPR000156">
    <property type="entry name" value="Ran_bind_dom"/>
</dbReference>
<dbReference type="EMBL" id="JARQZJ010000097">
    <property type="protein sequence ID" value="KAK9885831.1"/>
    <property type="molecule type" value="Genomic_DNA"/>
</dbReference>
<feature type="repeat" description="TPR" evidence="2">
    <location>
        <begin position="69"/>
        <end position="102"/>
    </location>
</feature>
<organism evidence="5 6">
    <name type="scientific">Henosepilachna vigintioctopunctata</name>
    <dbReference type="NCBI Taxonomy" id="420089"/>
    <lineage>
        <taxon>Eukaryota</taxon>
        <taxon>Metazoa</taxon>
        <taxon>Ecdysozoa</taxon>
        <taxon>Arthropoda</taxon>
        <taxon>Hexapoda</taxon>
        <taxon>Insecta</taxon>
        <taxon>Pterygota</taxon>
        <taxon>Neoptera</taxon>
        <taxon>Endopterygota</taxon>
        <taxon>Coleoptera</taxon>
        <taxon>Polyphaga</taxon>
        <taxon>Cucujiformia</taxon>
        <taxon>Coccinelloidea</taxon>
        <taxon>Coccinellidae</taxon>
        <taxon>Epilachninae</taxon>
        <taxon>Epilachnini</taxon>
        <taxon>Henosepilachna</taxon>
    </lineage>
</organism>
<evidence type="ECO:0000256" key="2">
    <source>
        <dbReference type="PROSITE-ProRule" id="PRU00339"/>
    </source>
</evidence>
<dbReference type="InterPro" id="IPR045255">
    <property type="entry name" value="RanBP1-like"/>
</dbReference>
<comment type="caution">
    <text evidence="5">The sequence shown here is derived from an EMBL/GenBank/DDBJ whole genome shotgun (WGS) entry which is preliminary data.</text>
</comment>
<sequence length="1488" mass="169451">MFKSKVEVDQHVKNCLKKISSENERNNKSYNFAKLYYNDALNKLYYNVGAYEETKCYVNAYLSVKPKSAEGHYLLGLTLEKLGKRDAAIEAYKMSLQHNPKQNNLVLKVCELLADDDSNLDVVGAKYFCELAENIDPNNPSIYNLKEKLILNKERNPDEVIKLLLKELESRPTDMNIRIRLLRNFVQNNKIHEAYKHIHDIEERNLPSFSNSSTWYETVADVLIRYKRQSPQGNLNDQFWCLFISVLDKVMRHKLDENGDNVKESSDYIAHLFLFDQSLYEVSESIEDWPDRLLSSEFVNHYRAQLFFHIAVTIFKQAKKDLIQFKEAVSITLPLLFAAYHSKPVDIRGTWINHLQETQRQLVCRWHQEASFRCSQAGHTLLAASIERKSTLIAKATQHSSGMWQEHLFKKVFVVREQQLKMNTSYFVSNNVHVNLKLPDKLELLSFDEESFHMIPYYLHHYVWVSLNNHLADLKYLPFQGLQYSVKNLGNCGAETLSQLDVQAFVYCATICAQAHLKSLKHKMFYNVDRPNVLPEAVTGQLVSVEQAKFLMAAYRMYKHERDFKCGDIRMILIRGIETVRCVGRHGLDVALLVKLASIFAEKANKCTKTSEIEFNDARAELYWKTALPLLEKMKNNQAVIYSSGRIFEYKTKEMPLTEICKQIDNGKLYLGILAMKRKEDEKALNIFEDLKDPYASFYQAQIYKRIAERQMDQNKESVTAEMRSQNIILLSKARDCFYLTLDRLREPSVDKGHLLNVELAPEIEKIERLLSRVDSDGDNRNEFESISDENASLGDSIDHYTSANYTNQFSNIYNSPYTSRNQTRIEQSTPLRVNTSRKEARPSPERLDAQIRQIVATKDAAMKQVLEQNKTMVESHRCLVEELRSFKDAVYNLSSQVDDLKTMKSGLDELKGVKKSVDELKKSVDELQSFRNVADMVYELKREIVDIRKDRGKHHHQTCDDLYVLDDDYPEYNVSGNANFGQNYPTRIPPPAVPPPAAMYPHLYPNIYGSMPQYCYPHLGLSQSGLSFGAEQQFPPDLRGLVNPLASNPLYHTQPLVQPPTIPPSMGLTAPCINPPLVPNQTSTQANIFRDTRQAPPVISTCATSFVSTVVTNTKSAPVNVVITSSDPLPTPQSTSQPVLSVTIPPQHIKGNINKSQPHNYQIPLPTTTASSPPSILSKPPPALTLESMLSHIGTPLFSAMPEKTATSKSLGLQIEKSLEETFSTSAVNLIGDAKELKDRGSGLFKLIESKIENKYKIVMKQDSGKIIANHYIVEDMKIESKDNAFYWNTVDYSEGYQSQETMCLEFKNVNDAKRFRETLEKLRGKVKGLEIKSQSELKIEKPETSFSETPNTFGGFIFTSSPVFKPKEEDLHKVKTEALVEKKVESPFASFTFGSANKSGISNNLSLLSNISSTPPKVGIFSPETSKNADVSLAEEFVPTAEFQPVIPLPDIIEVKTGEEGAEELFNSRAKLLRFDSEKKEWKERV</sequence>
<keyword evidence="2" id="KW-0802">TPR repeat</keyword>
<keyword evidence="1" id="KW-0597">Phosphoprotein</keyword>
<feature type="compositionally biased region" description="Polar residues" evidence="3">
    <location>
        <begin position="821"/>
        <end position="835"/>
    </location>
</feature>
<feature type="compositionally biased region" description="Basic and acidic residues" evidence="3">
    <location>
        <begin position="837"/>
        <end position="846"/>
    </location>
</feature>
<dbReference type="PANTHER" id="PTHR23138">
    <property type="entry name" value="RAN BINDING PROTEIN"/>
    <property type="match status" value="1"/>
</dbReference>
<dbReference type="InterPro" id="IPR011990">
    <property type="entry name" value="TPR-like_helical_dom_sf"/>
</dbReference>
<dbReference type="Gene3D" id="2.30.29.30">
    <property type="entry name" value="Pleckstrin-homology domain (PH domain)/Phosphotyrosine-binding domain (PTB)"/>
    <property type="match status" value="2"/>
</dbReference>
<evidence type="ECO:0000313" key="5">
    <source>
        <dbReference type="EMBL" id="KAK9885831.1"/>
    </source>
</evidence>